<keyword evidence="6" id="KW-1185">Reference proteome</keyword>
<dbReference type="OrthoDB" id="2985724at2"/>
<dbReference type="Gene3D" id="3.30.70.360">
    <property type="match status" value="1"/>
</dbReference>
<dbReference type="Gene3D" id="3.40.630.10">
    <property type="entry name" value="Zn peptidases"/>
    <property type="match status" value="1"/>
</dbReference>
<feature type="binding site" evidence="3">
    <location>
        <position position="168"/>
    </location>
    <ligand>
        <name>Mn(2+)</name>
        <dbReference type="ChEBI" id="CHEBI:29035"/>
        <label>2</label>
    </ligand>
</feature>
<dbReference type="Proteomes" id="UP000009885">
    <property type="component" value="Unassembled WGS sequence"/>
</dbReference>
<dbReference type="STRING" id="1229783.C273_10197"/>
<evidence type="ECO:0000313" key="6">
    <source>
        <dbReference type="Proteomes" id="UP000009885"/>
    </source>
</evidence>
<proteinExistence type="inferred from homology"/>
<feature type="binding site" evidence="3">
    <location>
        <position position="369"/>
    </location>
    <ligand>
        <name>Mn(2+)</name>
        <dbReference type="ChEBI" id="CHEBI:29035"/>
        <label>2</label>
    </ligand>
</feature>
<dbReference type="FunFam" id="3.30.70.360:FF:000001">
    <property type="entry name" value="N-acetyldiaminopimelate deacetylase"/>
    <property type="match status" value="1"/>
</dbReference>
<dbReference type="PIRSF" id="PIRSF005962">
    <property type="entry name" value="Pept_M20D_amidohydro"/>
    <property type="match status" value="1"/>
</dbReference>
<dbReference type="GO" id="GO:0050118">
    <property type="term" value="F:N-acetyldiaminopimelate deacetylase activity"/>
    <property type="evidence" value="ECO:0007669"/>
    <property type="project" value="UniProtKB-ARBA"/>
</dbReference>
<keyword evidence="3" id="KW-0479">Metal-binding</keyword>
<accession>K9AFB9</accession>
<dbReference type="Pfam" id="PF01546">
    <property type="entry name" value="Peptidase_M20"/>
    <property type="match status" value="1"/>
</dbReference>
<dbReference type="GO" id="GO:0019877">
    <property type="term" value="P:diaminopimelate biosynthetic process"/>
    <property type="evidence" value="ECO:0007669"/>
    <property type="project" value="UniProtKB-ARBA"/>
</dbReference>
<dbReference type="PANTHER" id="PTHR11014">
    <property type="entry name" value="PEPTIDASE M20 FAMILY MEMBER"/>
    <property type="match status" value="1"/>
</dbReference>
<evidence type="ECO:0000256" key="1">
    <source>
        <dbReference type="ARBA" id="ARBA00006153"/>
    </source>
</evidence>
<dbReference type="NCBIfam" id="TIGR01891">
    <property type="entry name" value="amidohydrolases"/>
    <property type="match status" value="1"/>
</dbReference>
<keyword evidence="3" id="KW-0464">Manganese</keyword>
<dbReference type="InterPro" id="IPR011650">
    <property type="entry name" value="Peptidase_M20_dimer"/>
</dbReference>
<name>K9AFB9_9STAP</name>
<feature type="domain" description="Peptidase M20 dimerisation" evidence="4">
    <location>
        <begin position="188"/>
        <end position="283"/>
    </location>
</feature>
<comment type="similarity">
    <text evidence="1">Belongs to the peptidase M20 family.</text>
</comment>
<feature type="binding site" evidence="3">
    <location>
        <position position="109"/>
    </location>
    <ligand>
        <name>Mn(2+)</name>
        <dbReference type="ChEBI" id="CHEBI:29035"/>
        <label>2</label>
    </ligand>
</feature>
<dbReference type="EMBL" id="AMSQ01000021">
    <property type="protein sequence ID" value="EKU46024.1"/>
    <property type="molecule type" value="Genomic_DNA"/>
</dbReference>
<dbReference type="SUPFAM" id="SSF55031">
    <property type="entry name" value="Bacterial exopeptidase dimerisation domain"/>
    <property type="match status" value="1"/>
</dbReference>
<dbReference type="RefSeq" id="WP_009384656.1">
    <property type="nucleotide sequence ID" value="NZ_AMSQ01000021.1"/>
</dbReference>
<dbReference type="GO" id="GO:0046872">
    <property type="term" value="F:metal ion binding"/>
    <property type="evidence" value="ECO:0007669"/>
    <property type="project" value="UniProtKB-KW"/>
</dbReference>
<protein>
    <recommendedName>
        <fullName evidence="4">Peptidase M20 dimerisation domain-containing protein</fullName>
    </recommendedName>
</protein>
<evidence type="ECO:0000256" key="3">
    <source>
        <dbReference type="PIRSR" id="PIRSR005962-1"/>
    </source>
</evidence>
<sequence length="397" mass="44601">MRELREELFKRLDEKEDKIKEIRRHLHEYPELSFEEEETSAYIKDFYKDKDVKIYDELNGQHGLVVEIKGDKPGKTIGLRADFDALPIKEASDVPFKSKNDGVMHACGHDAHTAYLMVVAETLIEMKSQLPGTVKIIHQHAEEVPPGGARDIIASGAIDDLDEIYGIHYFPQIETGKLFIHSGPTFAGRSNFDLTIKGKGGHAALPQEAKDALVAGAYFVTEAQTVVSRRIDPLETMVVTVSAFDAPGGYNVIQDEVTLRGTVRYMNEDLKETAYNEIKRIVEGIETSFGVTADLDYKYDYPVLHNSEQETKEIIETLNESAGTYFKEIVDLGEITGSEDFSYYLTQFKGNFFVVGAMPENSDEMYSLHHPKMKLNEDAFIIAAKSVTDVLLSRLTK</sequence>
<feature type="binding site" evidence="3">
    <location>
        <position position="107"/>
    </location>
    <ligand>
        <name>Mn(2+)</name>
        <dbReference type="ChEBI" id="CHEBI:29035"/>
        <label>2</label>
    </ligand>
</feature>
<dbReference type="Pfam" id="PF07687">
    <property type="entry name" value="M20_dimer"/>
    <property type="match status" value="1"/>
</dbReference>
<dbReference type="eggNOG" id="COG1473">
    <property type="taxonomic scope" value="Bacteria"/>
</dbReference>
<dbReference type="SUPFAM" id="SSF53187">
    <property type="entry name" value="Zn-dependent exopeptidases"/>
    <property type="match status" value="1"/>
</dbReference>
<comment type="cofactor">
    <cofactor evidence="3">
        <name>Mn(2+)</name>
        <dbReference type="ChEBI" id="CHEBI:29035"/>
    </cofactor>
    <text evidence="3">The Mn(2+) ion enhances activity.</text>
</comment>
<dbReference type="PATRIC" id="fig|1229783.3.peg.2033"/>
<keyword evidence="2" id="KW-0378">Hydrolase</keyword>
<feature type="binding site" evidence="3">
    <location>
        <position position="143"/>
    </location>
    <ligand>
        <name>Mn(2+)</name>
        <dbReference type="ChEBI" id="CHEBI:29035"/>
        <label>2</label>
    </ligand>
</feature>
<dbReference type="PANTHER" id="PTHR11014:SF63">
    <property type="entry name" value="METALLOPEPTIDASE, PUTATIVE (AFU_ORTHOLOGUE AFUA_6G09600)-RELATED"/>
    <property type="match status" value="1"/>
</dbReference>
<comment type="caution">
    <text evidence="5">The sequence shown here is derived from an EMBL/GenBank/DDBJ whole genome shotgun (WGS) entry which is preliminary data.</text>
</comment>
<reference evidence="5 6" key="1">
    <citation type="journal article" date="2013" name="Genome Announc.">
        <title>Genome Sequence of Staphylococcus massiliensis Strain S46, Isolated from the Surface of Healthy Human Skin.</title>
        <authorList>
            <person name="Srivastav R."/>
            <person name="Singh A."/>
            <person name="Jangir P.K."/>
            <person name="Kumari C."/>
            <person name="Muduli S."/>
            <person name="Sharma R."/>
        </authorList>
    </citation>
    <scope>NUCLEOTIDE SEQUENCE [LARGE SCALE GENOMIC DNA]</scope>
    <source>
        <strain evidence="5 6">S46</strain>
    </source>
</reference>
<gene>
    <name evidence="5" type="ORF">C273_10197</name>
</gene>
<dbReference type="InterPro" id="IPR002933">
    <property type="entry name" value="Peptidase_M20"/>
</dbReference>
<dbReference type="InterPro" id="IPR017439">
    <property type="entry name" value="Amidohydrolase"/>
</dbReference>
<organism evidence="5 6">
    <name type="scientific">Staphylococcus massiliensis S46</name>
    <dbReference type="NCBI Taxonomy" id="1229783"/>
    <lineage>
        <taxon>Bacteria</taxon>
        <taxon>Bacillati</taxon>
        <taxon>Bacillota</taxon>
        <taxon>Bacilli</taxon>
        <taxon>Bacillales</taxon>
        <taxon>Staphylococcaceae</taxon>
        <taxon>Staphylococcus</taxon>
    </lineage>
</organism>
<dbReference type="InterPro" id="IPR036264">
    <property type="entry name" value="Bact_exopeptidase_dim_dom"/>
</dbReference>
<dbReference type="AlphaFoldDB" id="K9AFB9"/>
<evidence type="ECO:0000313" key="5">
    <source>
        <dbReference type="EMBL" id="EKU46024.1"/>
    </source>
</evidence>
<evidence type="ECO:0000259" key="4">
    <source>
        <dbReference type="Pfam" id="PF07687"/>
    </source>
</evidence>
<evidence type="ECO:0000256" key="2">
    <source>
        <dbReference type="ARBA" id="ARBA00022801"/>
    </source>
</evidence>